<comment type="caution">
    <text evidence="4">The sequence shown here is derived from an EMBL/GenBank/DDBJ whole genome shotgun (WGS) entry which is preliminary data.</text>
</comment>
<feature type="compositionally biased region" description="Polar residues" evidence="2">
    <location>
        <begin position="97"/>
        <end position="106"/>
    </location>
</feature>
<name>A0A9P8QQF0_9HYPO</name>
<gene>
    <name evidence="4" type="ORF">Trco_002971</name>
</gene>
<protein>
    <recommendedName>
        <fullName evidence="3">Up-regulated during septation protein 1 domain-containing protein</fullName>
    </recommendedName>
</protein>
<dbReference type="AlphaFoldDB" id="A0A9P8QQF0"/>
<keyword evidence="5" id="KW-1185">Reference proteome</keyword>
<evidence type="ECO:0000256" key="2">
    <source>
        <dbReference type="SAM" id="MobiDB-lite"/>
    </source>
</evidence>
<accession>A0A9P8QQF0</accession>
<feature type="region of interest" description="Disordered" evidence="2">
    <location>
        <begin position="523"/>
        <end position="548"/>
    </location>
</feature>
<reference evidence="4" key="1">
    <citation type="submission" date="2021-08" db="EMBL/GenBank/DDBJ databases">
        <title>Chromosome-Level Trichoderma cornu-damae using Hi-C Data.</title>
        <authorList>
            <person name="Kim C.S."/>
        </authorList>
    </citation>
    <scope>NUCLEOTIDE SEQUENCE</scope>
    <source>
        <strain evidence="4">KA19-0412C</strain>
    </source>
</reference>
<feature type="compositionally biased region" description="Pro residues" evidence="2">
    <location>
        <begin position="637"/>
        <end position="648"/>
    </location>
</feature>
<feature type="region of interest" description="Disordered" evidence="2">
    <location>
        <begin position="574"/>
        <end position="653"/>
    </location>
</feature>
<organism evidence="4 5">
    <name type="scientific">Trichoderma cornu-damae</name>
    <dbReference type="NCBI Taxonomy" id="654480"/>
    <lineage>
        <taxon>Eukaryota</taxon>
        <taxon>Fungi</taxon>
        <taxon>Dikarya</taxon>
        <taxon>Ascomycota</taxon>
        <taxon>Pezizomycotina</taxon>
        <taxon>Sordariomycetes</taxon>
        <taxon>Hypocreomycetidae</taxon>
        <taxon>Hypocreales</taxon>
        <taxon>Hypocreaceae</taxon>
        <taxon>Trichoderma</taxon>
    </lineage>
</organism>
<proteinExistence type="predicted"/>
<feature type="compositionally biased region" description="Low complexity" evidence="2">
    <location>
        <begin position="221"/>
        <end position="236"/>
    </location>
</feature>
<evidence type="ECO:0000256" key="1">
    <source>
        <dbReference type="SAM" id="Coils"/>
    </source>
</evidence>
<feature type="region of interest" description="Disordered" evidence="2">
    <location>
        <begin position="79"/>
        <end position="338"/>
    </location>
</feature>
<dbReference type="InterPro" id="IPR029191">
    <property type="entry name" value="Uds1"/>
</dbReference>
<dbReference type="EMBL" id="JAIWOZ010000002">
    <property type="protein sequence ID" value="KAH6609625.1"/>
    <property type="molecule type" value="Genomic_DNA"/>
</dbReference>
<feature type="compositionally biased region" description="Basic and acidic residues" evidence="2">
    <location>
        <begin position="248"/>
        <end position="261"/>
    </location>
</feature>
<evidence type="ECO:0000313" key="4">
    <source>
        <dbReference type="EMBL" id="KAH6609625.1"/>
    </source>
</evidence>
<dbReference type="OrthoDB" id="5429395at2759"/>
<evidence type="ECO:0000313" key="5">
    <source>
        <dbReference type="Proteomes" id="UP000827724"/>
    </source>
</evidence>
<feature type="region of interest" description="Disordered" evidence="2">
    <location>
        <begin position="471"/>
        <end position="508"/>
    </location>
</feature>
<feature type="compositionally biased region" description="Polar residues" evidence="2">
    <location>
        <begin position="476"/>
        <end position="487"/>
    </location>
</feature>
<feature type="region of interest" description="Disordered" evidence="2">
    <location>
        <begin position="1"/>
        <end position="45"/>
    </location>
</feature>
<sequence>MASSAPLAALPDNEKPNSRRMQQEGQGKYQLFPKRRQSYGLSGNASVDPETAFALAMNKNSERNDKPIAAPALRIKLNQPNLNRRRKVAIPELGPMTTVQEVTMDSPTIPGRPPLRERSISAPEDGSKQDAVPPRAYNPTPNRAIYASPKQIEIKRRPANSKIPPPPRLPSPKRLAPLVIPEPDVQSSMQDVQAPSPFTRLRADSTPPLGNCGNQHWTPISSTSDGSGPLSSGSTDATSAMTLPTPIEESKSPIKQWEPHCRTPLSATRAEEGSRGHGHRRFASESQGIMDRGRPRKRAEPHMESSSHPDNDEKKRSRSAEQRAFEELPQGCRPAKAASQMGANDLAILRQQALGQAERFEVLQIEDVESLSRELRRLDERTEYLRRTYNSLRTGRRNLHSRICQYLRSPLRRARFSAESMLRQEEALAELDASIDEWVIKLERAENRRTRVRQKLLEHIAAAAILSVSREARSPVQPQAAQEISTPPRSPAKTPSRSRPESASPPPLRVVAQVPSMILELPAVEEAEVEDEDKAGLSRKSTMKSSDGESIRIYAGDEVFARLTDAEDEIFRMGNAVPEPEAADQPGFPQTRRESQRSNVRLSAQPESPATAASPPLPRSSFKPTTATNFSGRPPVRLSPPAPAPPLKDLPKRTEVFLTSAVFKPK</sequence>
<feature type="compositionally biased region" description="Basic and acidic residues" evidence="2">
    <location>
        <begin position="298"/>
        <end position="326"/>
    </location>
</feature>
<feature type="compositionally biased region" description="Polar residues" evidence="2">
    <location>
        <begin position="597"/>
        <end position="608"/>
    </location>
</feature>
<feature type="compositionally biased region" description="Polar residues" evidence="2">
    <location>
        <begin position="622"/>
        <end position="631"/>
    </location>
</feature>
<keyword evidence="1" id="KW-0175">Coiled coil</keyword>
<evidence type="ECO:0000259" key="3">
    <source>
        <dbReference type="Pfam" id="PF15456"/>
    </source>
</evidence>
<feature type="coiled-coil region" evidence="1">
    <location>
        <begin position="428"/>
        <end position="462"/>
    </location>
</feature>
<feature type="compositionally biased region" description="Acidic residues" evidence="2">
    <location>
        <begin position="523"/>
        <end position="533"/>
    </location>
</feature>
<dbReference type="Pfam" id="PF15456">
    <property type="entry name" value="Uds1"/>
    <property type="match status" value="1"/>
</dbReference>
<feature type="domain" description="Up-regulated during septation protein 1" evidence="3">
    <location>
        <begin position="348"/>
        <end position="466"/>
    </location>
</feature>
<dbReference type="Proteomes" id="UP000827724">
    <property type="component" value="Unassembled WGS sequence"/>
</dbReference>